<evidence type="ECO:0000256" key="2">
    <source>
        <dbReference type="ARBA" id="ARBA00022617"/>
    </source>
</evidence>
<dbReference type="Proteomes" id="UP000075243">
    <property type="component" value="Chromosome 10"/>
</dbReference>
<dbReference type="InterPro" id="IPR050651">
    <property type="entry name" value="Plant_Cytochrome_P450_Monoox"/>
</dbReference>
<keyword evidence="3 7" id="KW-0479">Metal-binding</keyword>
<evidence type="ECO:0000256" key="8">
    <source>
        <dbReference type="SAM" id="Phobius"/>
    </source>
</evidence>
<evidence type="ECO:0000313" key="9">
    <source>
        <dbReference type="EMBL" id="KYP59414.1"/>
    </source>
</evidence>
<dbReference type="PROSITE" id="PS00086">
    <property type="entry name" value="CYTOCHROME_P450"/>
    <property type="match status" value="2"/>
</dbReference>
<dbReference type="EMBL" id="CM003612">
    <property type="protein sequence ID" value="KYP59414.1"/>
    <property type="molecule type" value="Genomic_DNA"/>
</dbReference>
<dbReference type="Pfam" id="PF00067">
    <property type="entry name" value="p450"/>
    <property type="match status" value="2"/>
</dbReference>
<dbReference type="PRINTS" id="PR00385">
    <property type="entry name" value="P450"/>
</dbReference>
<dbReference type="SUPFAM" id="SSF48264">
    <property type="entry name" value="Cytochrome P450"/>
    <property type="match status" value="2"/>
</dbReference>
<keyword evidence="5 7" id="KW-0408">Iron</keyword>
<keyword evidence="8" id="KW-0812">Transmembrane</keyword>
<dbReference type="PRINTS" id="PR00463">
    <property type="entry name" value="EP450I"/>
</dbReference>
<dbReference type="GO" id="GO:0016705">
    <property type="term" value="F:oxidoreductase activity, acting on paired donors, with incorporation or reduction of molecular oxygen"/>
    <property type="evidence" value="ECO:0007669"/>
    <property type="project" value="InterPro"/>
</dbReference>
<gene>
    <name evidence="9" type="ORF">KK1_014850</name>
</gene>
<dbReference type="InterPro" id="IPR036396">
    <property type="entry name" value="Cyt_P450_sf"/>
</dbReference>
<comment type="cofactor">
    <cofactor evidence="7">
        <name>heme</name>
        <dbReference type="ChEBI" id="CHEBI:30413"/>
    </cofactor>
</comment>
<dbReference type="OMA" id="NNWISPI"/>
<evidence type="ECO:0000313" key="10">
    <source>
        <dbReference type="Proteomes" id="UP000075243"/>
    </source>
</evidence>
<dbReference type="GO" id="GO:0020037">
    <property type="term" value="F:heme binding"/>
    <property type="evidence" value="ECO:0007669"/>
    <property type="project" value="InterPro"/>
</dbReference>
<name>A0A151SXA4_CAJCA</name>
<accession>A0A151SXA4</accession>
<dbReference type="InterPro" id="IPR001128">
    <property type="entry name" value="Cyt_P450"/>
</dbReference>
<dbReference type="InterPro" id="IPR002401">
    <property type="entry name" value="Cyt_P450_E_grp-I"/>
</dbReference>
<dbReference type="GO" id="GO:0005506">
    <property type="term" value="F:iron ion binding"/>
    <property type="evidence" value="ECO:0007669"/>
    <property type="project" value="InterPro"/>
</dbReference>
<dbReference type="CDD" id="cd20654">
    <property type="entry name" value="CYP82"/>
    <property type="match status" value="1"/>
</dbReference>
<evidence type="ECO:0000256" key="3">
    <source>
        <dbReference type="ARBA" id="ARBA00022723"/>
    </source>
</evidence>
<reference evidence="9 10" key="1">
    <citation type="journal article" date="2012" name="Nat. Biotechnol.">
        <title>Draft genome sequence of pigeonpea (Cajanus cajan), an orphan legume crop of resource-poor farmers.</title>
        <authorList>
            <person name="Varshney R.K."/>
            <person name="Chen W."/>
            <person name="Li Y."/>
            <person name="Bharti A.K."/>
            <person name="Saxena R.K."/>
            <person name="Schlueter J.A."/>
            <person name="Donoghue M.T."/>
            <person name="Azam S."/>
            <person name="Fan G."/>
            <person name="Whaley A.M."/>
            <person name="Farmer A.D."/>
            <person name="Sheridan J."/>
            <person name="Iwata A."/>
            <person name="Tuteja R."/>
            <person name="Penmetsa R.V."/>
            <person name="Wu W."/>
            <person name="Upadhyaya H.D."/>
            <person name="Yang S.P."/>
            <person name="Shah T."/>
            <person name="Saxena K.B."/>
            <person name="Michael T."/>
            <person name="McCombie W.R."/>
            <person name="Yang B."/>
            <person name="Zhang G."/>
            <person name="Yang H."/>
            <person name="Wang J."/>
            <person name="Spillane C."/>
            <person name="Cook D.R."/>
            <person name="May G.D."/>
            <person name="Xu X."/>
            <person name="Jackson S.A."/>
        </authorList>
    </citation>
    <scope>NUCLEOTIDE SEQUENCE [LARGE SCALE GENOMIC DNA]</scope>
    <source>
        <strain evidence="10">cv. Asha</strain>
    </source>
</reference>
<evidence type="ECO:0000256" key="1">
    <source>
        <dbReference type="ARBA" id="ARBA00010617"/>
    </source>
</evidence>
<keyword evidence="2 7" id="KW-0349">Heme</keyword>
<dbReference type="PANTHER" id="PTHR47947:SF25">
    <property type="entry name" value="DIMETHYLNONATRIENE SYNTHASE"/>
    <property type="match status" value="1"/>
</dbReference>
<evidence type="ECO:0000256" key="4">
    <source>
        <dbReference type="ARBA" id="ARBA00023002"/>
    </source>
</evidence>
<feature type="transmembrane region" description="Helical" evidence="8">
    <location>
        <begin position="497"/>
        <end position="520"/>
    </location>
</feature>
<dbReference type="AlphaFoldDB" id="A0A151SXA4"/>
<sequence length="1000" mass="113905">MRKGNKVPEPRGALPLIGHLHLLNSKIPYFRTFSVMAEKYGPIFSVKLGCHPTLVVNSREIAKECLTTNDKVVASRPDTSAGRIIGYNNAIFGLSPYGKYWREIRKMAILEIFSSYRLEKLKHVRDTETYSLVKDLYSLVKNVKGSSEVPISKLLELTTFNIIVRMIAGKRFGGDTFNEEDNEAWRLRKAIKDATYLFGVFVAADAIPFLSWCDFQGHVSFMKRTAKDMDIILDKWLEEHVRKRAEDENGSCESDFMDVMISTFQDQQEICGYKREIVIKATSMFLILTGSGSTAITLTWALSLLLNHGKVLKKAQEELDKHVGKERWVEESDIKKLSYLDAIIKETLRLYPPAPLTGIREVMEDCCVAGYHVSKGTRLLINLWNLQRDPQVWPNPNEFEPERFLTTHQDMEFMSQNFELIPFSFGRRSCPGMTFGLQVLHLTLARLLQGFHMCTKDALQVDMTEGLGLALPKEHALQLILKPQEETSKLPLLERRIVSILNSLLFIIFFLFILIIFVILKKIIYHLKKLKGLQPPEPSRALPLIGHLHLLGSQTPLARIFGSLADKHGPIFQIRLGAYPALVISNQEAIKECFTTNDKVLASRPKSSHGVHLGYNFAGFGFAPYGRYWIKLRKLTMLELLSARRLELLRHVYESEVDTLIRDLGMYVPDNTAVKVTISQWYFSYLQDVDDVEAHGIVKLIKEFMHISGEFVPSDLIPLLGWFGVHGQVLKSMKRIAKDLDTLVGGWVEEHKKSDPLTNKSWEKHDFIDVMLSVIEDDPVSGHTRDTIIKANVMNLMLAGSDTTSTTMTWILAMLMKNPEALKRAQEEVEHHVGRDRRVEAQDIKNLVYLQAIVKETLRLYPPGPLLVPHEAMEDCHIQGYSVPKGTRVFANVWKLHRDPRLWSEAEKFSPERFMNENGEVDEGHNFEYLPFGSGRRACPGSTFATQVSLVTLARLLQAFDLAEPVDEPVDLKEGLGITLPKMTPLKILITPRLPRQFYH</sequence>
<protein>
    <submittedName>
        <fullName evidence="9">Cytochrome P450 82A3</fullName>
    </submittedName>
</protein>
<dbReference type="GO" id="GO:0004497">
    <property type="term" value="F:monooxygenase activity"/>
    <property type="evidence" value="ECO:0007669"/>
    <property type="project" value="UniProtKB-KW"/>
</dbReference>
<keyword evidence="8" id="KW-1133">Transmembrane helix</keyword>
<keyword evidence="8" id="KW-0472">Membrane</keyword>
<proteinExistence type="inferred from homology"/>
<evidence type="ECO:0000256" key="5">
    <source>
        <dbReference type="ARBA" id="ARBA00023004"/>
    </source>
</evidence>
<dbReference type="InterPro" id="IPR017972">
    <property type="entry name" value="Cyt_P450_CS"/>
</dbReference>
<dbReference type="PANTHER" id="PTHR47947">
    <property type="entry name" value="CYTOCHROME P450 82C3-RELATED"/>
    <property type="match status" value="1"/>
</dbReference>
<organism evidence="9 10">
    <name type="scientific">Cajanus cajan</name>
    <name type="common">Pigeon pea</name>
    <name type="synonym">Cajanus indicus</name>
    <dbReference type="NCBI Taxonomy" id="3821"/>
    <lineage>
        <taxon>Eukaryota</taxon>
        <taxon>Viridiplantae</taxon>
        <taxon>Streptophyta</taxon>
        <taxon>Embryophyta</taxon>
        <taxon>Tracheophyta</taxon>
        <taxon>Spermatophyta</taxon>
        <taxon>Magnoliopsida</taxon>
        <taxon>eudicotyledons</taxon>
        <taxon>Gunneridae</taxon>
        <taxon>Pentapetalae</taxon>
        <taxon>rosids</taxon>
        <taxon>fabids</taxon>
        <taxon>Fabales</taxon>
        <taxon>Fabaceae</taxon>
        <taxon>Papilionoideae</taxon>
        <taxon>50 kb inversion clade</taxon>
        <taxon>NPAAA clade</taxon>
        <taxon>indigoferoid/millettioid clade</taxon>
        <taxon>Phaseoleae</taxon>
        <taxon>Cajanus</taxon>
    </lineage>
</organism>
<dbReference type="Gramene" id="C.cajan_14419.t">
    <property type="protein sequence ID" value="C.cajan_14419.t"/>
    <property type="gene ID" value="C.cajan_14419"/>
</dbReference>
<evidence type="ECO:0000256" key="7">
    <source>
        <dbReference type="PIRSR" id="PIRSR602401-1"/>
    </source>
</evidence>
<feature type="transmembrane region" description="Helical" evidence="8">
    <location>
        <begin position="284"/>
        <end position="306"/>
    </location>
</feature>
<dbReference type="FunFam" id="1.10.630.10:FF:000026">
    <property type="entry name" value="Cytochrome P450 82C4"/>
    <property type="match status" value="2"/>
</dbReference>
<keyword evidence="4" id="KW-0560">Oxidoreductase</keyword>
<keyword evidence="6" id="KW-0503">Monooxygenase</keyword>
<comment type="similarity">
    <text evidence="1">Belongs to the cytochrome P450 family.</text>
</comment>
<keyword evidence="10" id="KW-1185">Reference proteome</keyword>
<dbReference type="GO" id="GO:0046246">
    <property type="term" value="P:terpene biosynthetic process"/>
    <property type="evidence" value="ECO:0007669"/>
    <property type="project" value="TreeGrafter"/>
</dbReference>
<dbReference type="Gene3D" id="1.10.630.10">
    <property type="entry name" value="Cytochrome P450"/>
    <property type="match status" value="2"/>
</dbReference>
<evidence type="ECO:0000256" key="6">
    <source>
        <dbReference type="ARBA" id="ARBA00023033"/>
    </source>
</evidence>
<feature type="binding site" description="axial binding residue" evidence="7">
    <location>
        <position position="939"/>
    </location>
    <ligand>
        <name>heme</name>
        <dbReference type="ChEBI" id="CHEBI:30413"/>
    </ligand>
    <ligandPart>
        <name>Fe</name>
        <dbReference type="ChEBI" id="CHEBI:18248"/>
    </ligandPart>
</feature>